<evidence type="ECO:0008006" key="3">
    <source>
        <dbReference type="Google" id="ProtNLM"/>
    </source>
</evidence>
<gene>
    <name evidence="1" type="ORF">SAMN04487894_12062</name>
</gene>
<dbReference type="STRING" id="1285928.SAMN04487894_12062"/>
<evidence type="ECO:0000313" key="1">
    <source>
        <dbReference type="EMBL" id="SDE08909.1"/>
    </source>
</evidence>
<dbReference type="OrthoDB" id="706756at2"/>
<evidence type="ECO:0000313" key="2">
    <source>
        <dbReference type="Proteomes" id="UP000198757"/>
    </source>
</evidence>
<name>A0A1G7A281_NIADE</name>
<reference evidence="2" key="1">
    <citation type="submission" date="2016-10" db="EMBL/GenBank/DDBJ databases">
        <authorList>
            <person name="Varghese N."/>
            <person name="Submissions S."/>
        </authorList>
    </citation>
    <scope>NUCLEOTIDE SEQUENCE [LARGE SCALE GENOMIC DNA]</scope>
    <source>
        <strain evidence="2">DSM 25811 / CCM 8410 / LMG 26954 / E90</strain>
    </source>
</reference>
<sequence>MKLKYQLPLWSMFCLILFAGFTGLDTKTPVTGSWMHTRGNETWILMAADNYCMIAHYDATGKRFFKTFGGFQRIEKGKLQLNYRFHSDDKSKTGTRDVFTWNVKGGKAQSDLSGETGEWVKVGEANNRMTGIWRITKRREGNDLKDIKLAPRRTLKFLTNDRFQWAAINVETGEFSGTGGGTYTFKDGVYTETIGFFSRDSSRVGMKLEFNDRLDGPDWVHTGLSSKGDPIYEVWSKTAESER</sequence>
<organism evidence="1 2">
    <name type="scientific">Niabella drilacis (strain DSM 25811 / CCM 8410 / CCUG 62505 / LMG 26954 / E90)</name>
    <dbReference type="NCBI Taxonomy" id="1285928"/>
    <lineage>
        <taxon>Bacteria</taxon>
        <taxon>Pseudomonadati</taxon>
        <taxon>Bacteroidota</taxon>
        <taxon>Chitinophagia</taxon>
        <taxon>Chitinophagales</taxon>
        <taxon>Chitinophagaceae</taxon>
        <taxon>Niabella</taxon>
    </lineage>
</organism>
<dbReference type="RefSeq" id="WP_090392911.1">
    <property type="nucleotide sequence ID" value="NZ_FMZO01000020.1"/>
</dbReference>
<protein>
    <recommendedName>
        <fullName evidence="3">Membrane or secreted protein</fullName>
    </recommendedName>
</protein>
<dbReference type="EMBL" id="FMZO01000020">
    <property type="protein sequence ID" value="SDE08909.1"/>
    <property type="molecule type" value="Genomic_DNA"/>
</dbReference>
<dbReference type="Proteomes" id="UP000198757">
    <property type="component" value="Unassembled WGS sequence"/>
</dbReference>
<keyword evidence="2" id="KW-1185">Reference proteome</keyword>
<proteinExistence type="predicted"/>
<dbReference type="AlphaFoldDB" id="A0A1G7A281"/>
<accession>A0A1G7A281</accession>
<dbReference type="Gene3D" id="2.40.128.490">
    <property type="entry name" value="Uncharacterised protein PF14869, DUF4488"/>
    <property type="match status" value="1"/>
</dbReference>